<keyword evidence="3" id="KW-1185">Reference proteome</keyword>
<dbReference type="SUPFAM" id="SSF54909">
    <property type="entry name" value="Dimeric alpha+beta barrel"/>
    <property type="match status" value="1"/>
</dbReference>
<sequence>MIRNVVLVRLRDGVDPSWAAHWRERVAGLDLPGTVAYTQGADLGLRDGTWSFALVADVVDEEAYRRYDLDEEHNRLRDELAPWAQDVARVQFEL</sequence>
<evidence type="ECO:0000259" key="1">
    <source>
        <dbReference type="PROSITE" id="PS51502"/>
    </source>
</evidence>
<dbReference type="SMART" id="SM00886">
    <property type="entry name" value="Dabb"/>
    <property type="match status" value="1"/>
</dbReference>
<feature type="domain" description="Stress-response A/B barrel" evidence="1">
    <location>
        <begin position="2"/>
        <end position="92"/>
    </location>
</feature>
<accession>A0A542E0M4</accession>
<dbReference type="AlphaFoldDB" id="A0A542E0M4"/>
<dbReference type="RefSeq" id="WP_141848357.1">
    <property type="nucleotide sequence ID" value="NZ_BAAAPR010000005.1"/>
</dbReference>
<evidence type="ECO:0000313" key="3">
    <source>
        <dbReference type="Proteomes" id="UP000317893"/>
    </source>
</evidence>
<reference evidence="2 3" key="1">
    <citation type="submission" date="2019-06" db="EMBL/GenBank/DDBJ databases">
        <title>Sequencing the genomes of 1000 actinobacteria strains.</title>
        <authorList>
            <person name="Klenk H.-P."/>
        </authorList>
    </citation>
    <scope>NUCLEOTIDE SEQUENCE [LARGE SCALE GENOMIC DNA]</scope>
    <source>
        <strain evidence="2 3">DSM 18607</strain>
    </source>
</reference>
<proteinExistence type="predicted"/>
<evidence type="ECO:0000313" key="2">
    <source>
        <dbReference type="EMBL" id="TQJ08901.1"/>
    </source>
</evidence>
<organism evidence="2 3">
    <name type="scientific">Lapillicoccus jejuensis</name>
    <dbReference type="NCBI Taxonomy" id="402171"/>
    <lineage>
        <taxon>Bacteria</taxon>
        <taxon>Bacillati</taxon>
        <taxon>Actinomycetota</taxon>
        <taxon>Actinomycetes</taxon>
        <taxon>Micrococcales</taxon>
        <taxon>Intrasporangiaceae</taxon>
        <taxon>Lapillicoccus</taxon>
    </lineage>
</organism>
<dbReference type="OrthoDB" id="3536734at2"/>
<dbReference type="EMBL" id="VFMN01000001">
    <property type="protein sequence ID" value="TQJ08901.1"/>
    <property type="molecule type" value="Genomic_DNA"/>
</dbReference>
<gene>
    <name evidence="2" type="ORF">FB458_2001</name>
</gene>
<name>A0A542E0M4_9MICO</name>
<dbReference type="InterPro" id="IPR013097">
    <property type="entry name" value="Dabb"/>
</dbReference>
<dbReference type="Gene3D" id="3.30.70.100">
    <property type="match status" value="1"/>
</dbReference>
<comment type="caution">
    <text evidence="2">The sequence shown here is derived from an EMBL/GenBank/DDBJ whole genome shotgun (WGS) entry which is preliminary data.</text>
</comment>
<dbReference type="InterPro" id="IPR011008">
    <property type="entry name" value="Dimeric_a/b-barrel"/>
</dbReference>
<protein>
    <submittedName>
        <fullName evidence="2">Stress responsive alpha/beta barrel protein</fullName>
    </submittedName>
</protein>
<dbReference type="PROSITE" id="PS51502">
    <property type="entry name" value="S_R_A_B_BARREL"/>
    <property type="match status" value="1"/>
</dbReference>
<dbReference type="Proteomes" id="UP000317893">
    <property type="component" value="Unassembled WGS sequence"/>
</dbReference>